<dbReference type="Proteomes" id="UP000296049">
    <property type="component" value="Unassembled WGS sequence"/>
</dbReference>
<keyword evidence="1" id="KW-0472">Membrane</keyword>
<sequence>MNNFMTLPMGYVFDRFGTAVARLIAMCCTSAGCLLAMFLFMAACSAWHLLRTLFLMPRTRIPYPLPPNYNYG</sequence>
<accession>R0J8H9</accession>
<dbReference type="PANTHER" id="PTHR20765">
    <property type="entry name" value="SOLUTE CARRIER FAMILY 43 MEMBER 3-RELATED"/>
    <property type="match status" value="1"/>
</dbReference>
<evidence type="ECO:0000256" key="1">
    <source>
        <dbReference type="SAM" id="Phobius"/>
    </source>
</evidence>
<protein>
    <submittedName>
        <fullName evidence="2">Solute carrier family 43 member 3</fullName>
    </submittedName>
</protein>
<keyword evidence="3" id="KW-1185">Reference proteome</keyword>
<keyword evidence="1" id="KW-0812">Transmembrane</keyword>
<dbReference type="InterPro" id="IPR027197">
    <property type="entry name" value="SLC43A3"/>
</dbReference>
<gene>
    <name evidence="2" type="ORF">Anapl_18613</name>
</gene>
<dbReference type="EMBL" id="KB746137">
    <property type="protein sequence ID" value="EOA93500.1"/>
    <property type="molecule type" value="Genomic_DNA"/>
</dbReference>
<dbReference type="AlphaFoldDB" id="R0J8H9"/>
<keyword evidence="1" id="KW-1133">Transmembrane helix</keyword>
<evidence type="ECO:0000313" key="3">
    <source>
        <dbReference type="Proteomes" id="UP000296049"/>
    </source>
</evidence>
<reference evidence="3" key="1">
    <citation type="journal article" date="2013" name="Nat. Genet.">
        <title>The duck genome and transcriptome provide insight into an avian influenza virus reservoir species.</title>
        <authorList>
            <person name="Huang Y."/>
            <person name="Li Y."/>
            <person name="Burt D.W."/>
            <person name="Chen H."/>
            <person name="Zhang Y."/>
            <person name="Qian W."/>
            <person name="Kim H."/>
            <person name="Gan S."/>
            <person name="Zhao Y."/>
            <person name="Li J."/>
            <person name="Yi K."/>
            <person name="Feng H."/>
            <person name="Zhu P."/>
            <person name="Li B."/>
            <person name="Liu Q."/>
            <person name="Fairley S."/>
            <person name="Magor K.E."/>
            <person name="Du Z."/>
            <person name="Hu X."/>
            <person name="Goodman L."/>
            <person name="Tafer H."/>
            <person name="Vignal A."/>
            <person name="Lee T."/>
            <person name="Kim K.W."/>
            <person name="Sheng Z."/>
            <person name="An Y."/>
            <person name="Searle S."/>
            <person name="Herrero J."/>
            <person name="Groenen M.A."/>
            <person name="Crooijmans R.P."/>
            <person name="Faraut T."/>
            <person name="Cai Q."/>
            <person name="Webster R.G."/>
            <person name="Aldridge J.R."/>
            <person name="Warren W.C."/>
            <person name="Bartschat S."/>
            <person name="Kehr S."/>
            <person name="Marz M."/>
            <person name="Stadler P.F."/>
            <person name="Smith J."/>
            <person name="Kraus R.H."/>
            <person name="Zhao Y."/>
            <person name="Ren L."/>
            <person name="Fei J."/>
            <person name="Morisson M."/>
            <person name="Kaiser P."/>
            <person name="Griffin D.K."/>
            <person name="Rao M."/>
            <person name="Pitel F."/>
            <person name="Wang J."/>
            <person name="Li N."/>
        </authorList>
    </citation>
    <scope>NUCLEOTIDE SEQUENCE [LARGE SCALE GENOMIC DNA]</scope>
</reference>
<evidence type="ECO:0000313" key="2">
    <source>
        <dbReference type="EMBL" id="EOA93500.1"/>
    </source>
</evidence>
<dbReference type="PANTHER" id="PTHR20765:SF1">
    <property type="entry name" value="EQUILIBRATIVE NUCLEOBASE TRANSPORTER 1"/>
    <property type="match status" value="1"/>
</dbReference>
<organism evidence="2 3">
    <name type="scientific">Anas platyrhynchos</name>
    <name type="common">Mallard</name>
    <name type="synonym">Anas boschas</name>
    <dbReference type="NCBI Taxonomy" id="8839"/>
    <lineage>
        <taxon>Eukaryota</taxon>
        <taxon>Metazoa</taxon>
        <taxon>Chordata</taxon>
        <taxon>Craniata</taxon>
        <taxon>Vertebrata</taxon>
        <taxon>Euteleostomi</taxon>
        <taxon>Archelosauria</taxon>
        <taxon>Archosauria</taxon>
        <taxon>Dinosauria</taxon>
        <taxon>Saurischia</taxon>
        <taxon>Theropoda</taxon>
        <taxon>Coelurosauria</taxon>
        <taxon>Aves</taxon>
        <taxon>Neognathae</taxon>
        <taxon>Galloanserae</taxon>
        <taxon>Anseriformes</taxon>
        <taxon>Anatidae</taxon>
        <taxon>Anatinae</taxon>
        <taxon>Anas</taxon>
    </lineage>
</organism>
<feature type="transmembrane region" description="Helical" evidence="1">
    <location>
        <begin position="20"/>
        <end position="50"/>
    </location>
</feature>
<name>R0J8H9_ANAPL</name>
<proteinExistence type="predicted"/>